<dbReference type="InterPro" id="IPR011006">
    <property type="entry name" value="CheY-like_superfamily"/>
</dbReference>
<evidence type="ECO:0000256" key="4">
    <source>
        <dbReference type="ARBA" id="ARBA00023015"/>
    </source>
</evidence>
<dbReference type="GO" id="GO:0006355">
    <property type="term" value="P:regulation of DNA-templated transcription"/>
    <property type="evidence" value="ECO:0007669"/>
    <property type="project" value="InterPro"/>
</dbReference>
<dbReference type="InterPro" id="IPR001789">
    <property type="entry name" value="Sig_transdc_resp-reg_receiver"/>
</dbReference>
<dbReference type="CDD" id="cd17574">
    <property type="entry name" value="REC_OmpR"/>
    <property type="match status" value="1"/>
</dbReference>
<dbReference type="Proteomes" id="UP000824031">
    <property type="component" value="Unassembled WGS sequence"/>
</dbReference>
<dbReference type="PROSITE" id="PS50110">
    <property type="entry name" value="RESPONSE_REGULATORY"/>
    <property type="match status" value="1"/>
</dbReference>
<evidence type="ECO:0000256" key="1">
    <source>
        <dbReference type="ARBA" id="ARBA00018672"/>
    </source>
</evidence>
<evidence type="ECO:0000256" key="9">
    <source>
        <dbReference type="PROSITE-ProRule" id="PRU01091"/>
    </source>
</evidence>
<evidence type="ECO:0000256" key="5">
    <source>
        <dbReference type="ARBA" id="ARBA00023125"/>
    </source>
</evidence>
<evidence type="ECO:0000313" key="13">
    <source>
        <dbReference type="Proteomes" id="UP000824031"/>
    </source>
</evidence>
<keyword evidence="5 9" id="KW-0238">DNA-binding</keyword>
<dbReference type="InterPro" id="IPR001867">
    <property type="entry name" value="OmpR/PhoB-type_DNA-bd"/>
</dbReference>
<dbReference type="Gene3D" id="3.40.50.2300">
    <property type="match status" value="1"/>
</dbReference>
<comment type="function">
    <text evidence="7">May play the central regulatory role in sporulation. It may be an element of the effector pathway responsible for the activation of sporulation genes in response to nutritional stress. Spo0A may act in concert with spo0H (a sigma factor) to control the expression of some genes that are critical to the sporulation process.</text>
</comment>
<feature type="domain" description="OmpR/PhoB-type" evidence="11">
    <location>
        <begin position="278"/>
        <end position="374"/>
    </location>
</feature>
<accession>A0A9D2F346</accession>
<evidence type="ECO:0000259" key="10">
    <source>
        <dbReference type="PROSITE" id="PS50110"/>
    </source>
</evidence>
<dbReference type="EMBL" id="DXBO01000082">
    <property type="protein sequence ID" value="HIZ48182.1"/>
    <property type="molecule type" value="Genomic_DNA"/>
</dbReference>
<proteinExistence type="predicted"/>
<dbReference type="InterPro" id="IPR036388">
    <property type="entry name" value="WH-like_DNA-bd_sf"/>
</dbReference>
<dbReference type="SUPFAM" id="SSF52172">
    <property type="entry name" value="CheY-like"/>
    <property type="match status" value="1"/>
</dbReference>
<dbReference type="GO" id="GO:0005829">
    <property type="term" value="C:cytosol"/>
    <property type="evidence" value="ECO:0007669"/>
    <property type="project" value="TreeGrafter"/>
</dbReference>
<dbReference type="SMART" id="SM00448">
    <property type="entry name" value="REC"/>
    <property type="match status" value="1"/>
</dbReference>
<reference evidence="12" key="2">
    <citation type="submission" date="2021-04" db="EMBL/GenBank/DDBJ databases">
        <authorList>
            <person name="Gilroy R."/>
        </authorList>
    </citation>
    <scope>NUCLEOTIDE SEQUENCE</scope>
    <source>
        <strain evidence="12">3436</strain>
    </source>
</reference>
<comment type="caution">
    <text evidence="12">The sequence shown here is derived from an EMBL/GenBank/DDBJ whole genome shotgun (WGS) entry which is preliminary data.</text>
</comment>
<evidence type="ECO:0000256" key="6">
    <source>
        <dbReference type="ARBA" id="ARBA00023163"/>
    </source>
</evidence>
<dbReference type="Pfam" id="PF00486">
    <property type="entry name" value="Trans_reg_C"/>
    <property type="match status" value="1"/>
</dbReference>
<feature type="modified residue" description="4-aspartylphosphate" evidence="8">
    <location>
        <position position="205"/>
    </location>
</feature>
<dbReference type="Pfam" id="PF00072">
    <property type="entry name" value="Response_reg"/>
    <property type="match status" value="1"/>
</dbReference>
<keyword evidence="2 8" id="KW-0597">Phosphoprotein</keyword>
<evidence type="ECO:0000256" key="7">
    <source>
        <dbReference type="ARBA" id="ARBA00024867"/>
    </source>
</evidence>
<sequence length="377" mass="41306">MYHQVVTIAGNGRNLHVWQCAAVLLNCPVGRQRNAKLAADAAVLGHPYAAGAARFKICHVAAQSLPSSPVRIAFVQFPVSCKHIGNIVAGANFHHGAELVNTGYAHTVFPFFIHPINSSTTKLEPSSCRQQKFHLPRRAKPAILEPKPTRGGIPVNILLVEDDTAIAGALETFLTEKGCRVAVCPTLAGARELLETALPDVAVLDWNLPDGAGADLCRELRQHRPGLPLLMLTVRDDTRDILAGFACGADDYVTKPFDREVLYARLLALGRRSRPDGEAGLCCGGIRLDPARQNVTCQGEPVALAPLEYQLLHLLMQNKGRTMTRRQLLDALWDQNGHFVNDNTLTVTMKRLREKLGRPACLKTVRSFGYRLEESQP</sequence>
<evidence type="ECO:0000256" key="8">
    <source>
        <dbReference type="PROSITE-ProRule" id="PRU00169"/>
    </source>
</evidence>
<organism evidence="12 13">
    <name type="scientific">Candidatus Gemmiger excrementavium</name>
    <dbReference type="NCBI Taxonomy" id="2838608"/>
    <lineage>
        <taxon>Bacteria</taxon>
        <taxon>Bacillati</taxon>
        <taxon>Bacillota</taxon>
        <taxon>Clostridia</taxon>
        <taxon>Eubacteriales</taxon>
        <taxon>Gemmiger</taxon>
    </lineage>
</organism>
<evidence type="ECO:0000259" key="11">
    <source>
        <dbReference type="PROSITE" id="PS51755"/>
    </source>
</evidence>
<dbReference type="PROSITE" id="PS51755">
    <property type="entry name" value="OMPR_PHOB"/>
    <property type="match status" value="1"/>
</dbReference>
<dbReference type="GO" id="GO:0000156">
    <property type="term" value="F:phosphorelay response regulator activity"/>
    <property type="evidence" value="ECO:0007669"/>
    <property type="project" value="TreeGrafter"/>
</dbReference>
<keyword evidence="3" id="KW-0902">Two-component regulatory system</keyword>
<reference evidence="12" key="1">
    <citation type="journal article" date="2021" name="PeerJ">
        <title>Extensive microbial diversity within the chicken gut microbiome revealed by metagenomics and culture.</title>
        <authorList>
            <person name="Gilroy R."/>
            <person name="Ravi A."/>
            <person name="Getino M."/>
            <person name="Pursley I."/>
            <person name="Horton D.L."/>
            <person name="Alikhan N.F."/>
            <person name="Baker D."/>
            <person name="Gharbi K."/>
            <person name="Hall N."/>
            <person name="Watson M."/>
            <person name="Adriaenssens E.M."/>
            <person name="Foster-Nyarko E."/>
            <person name="Jarju S."/>
            <person name="Secka A."/>
            <person name="Antonio M."/>
            <person name="Oren A."/>
            <person name="Chaudhuri R.R."/>
            <person name="La Ragione R."/>
            <person name="Hildebrand F."/>
            <person name="Pallen M.J."/>
        </authorList>
    </citation>
    <scope>NUCLEOTIDE SEQUENCE</scope>
    <source>
        <strain evidence="12">3436</strain>
    </source>
</reference>
<dbReference type="PANTHER" id="PTHR48111:SF1">
    <property type="entry name" value="TWO-COMPONENT RESPONSE REGULATOR ORR33"/>
    <property type="match status" value="1"/>
</dbReference>
<name>A0A9D2F346_9FIRM</name>
<protein>
    <recommendedName>
        <fullName evidence="1">Stage 0 sporulation protein A homolog</fullName>
    </recommendedName>
</protein>
<evidence type="ECO:0000256" key="2">
    <source>
        <dbReference type="ARBA" id="ARBA00022553"/>
    </source>
</evidence>
<feature type="domain" description="Response regulatory" evidence="10">
    <location>
        <begin position="156"/>
        <end position="270"/>
    </location>
</feature>
<dbReference type="CDD" id="cd00383">
    <property type="entry name" value="trans_reg_C"/>
    <property type="match status" value="1"/>
</dbReference>
<dbReference type="InterPro" id="IPR039420">
    <property type="entry name" value="WalR-like"/>
</dbReference>
<gene>
    <name evidence="12" type="ORF">H9810_05635</name>
</gene>
<dbReference type="PANTHER" id="PTHR48111">
    <property type="entry name" value="REGULATOR OF RPOS"/>
    <property type="match status" value="1"/>
</dbReference>
<keyword evidence="4" id="KW-0805">Transcription regulation</keyword>
<evidence type="ECO:0000256" key="3">
    <source>
        <dbReference type="ARBA" id="ARBA00023012"/>
    </source>
</evidence>
<dbReference type="AlphaFoldDB" id="A0A9D2F346"/>
<dbReference type="GO" id="GO:0000976">
    <property type="term" value="F:transcription cis-regulatory region binding"/>
    <property type="evidence" value="ECO:0007669"/>
    <property type="project" value="TreeGrafter"/>
</dbReference>
<keyword evidence="6" id="KW-0804">Transcription</keyword>
<feature type="DNA-binding region" description="OmpR/PhoB-type" evidence="9">
    <location>
        <begin position="278"/>
        <end position="374"/>
    </location>
</feature>
<dbReference type="GO" id="GO:0032993">
    <property type="term" value="C:protein-DNA complex"/>
    <property type="evidence" value="ECO:0007669"/>
    <property type="project" value="TreeGrafter"/>
</dbReference>
<dbReference type="SMART" id="SM00862">
    <property type="entry name" value="Trans_reg_C"/>
    <property type="match status" value="1"/>
</dbReference>
<evidence type="ECO:0000313" key="12">
    <source>
        <dbReference type="EMBL" id="HIZ48182.1"/>
    </source>
</evidence>
<dbReference type="Gene3D" id="1.10.10.10">
    <property type="entry name" value="Winged helix-like DNA-binding domain superfamily/Winged helix DNA-binding domain"/>
    <property type="match status" value="1"/>
</dbReference>